<reference evidence="2" key="1">
    <citation type="journal article" date="2007" name="J. Bacteriol.">
        <title>Comparative genome analysis of four magnetotactic bacteria reveals a complex set of group-specific genes implicated in magnetosome biomineralization and function.</title>
        <authorList>
            <person name="Richter M."/>
            <person name="Kube M."/>
            <person name="Bazylinski D.A."/>
            <person name="Lombardot T."/>
            <person name="Gloeckner F.O."/>
            <person name="Reinhardt R."/>
            <person name="Schueler D."/>
        </authorList>
    </citation>
    <scope>NUCLEOTIDE SEQUENCE</scope>
    <source>
        <strain evidence="2">MSR-1</strain>
    </source>
</reference>
<gene>
    <name evidence="2" type="ORF">MGR_1767</name>
</gene>
<evidence type="ECO:0000256" key="1">
    <source>
        <dbReference type="SAM" id="MobiDB-lite"/>
    </source>
</evidence>
<dbReference type="EMBL" id="CU459003">
    <property type="protein sequence ID" value="CAM74892.1"/>
    <property type="molecule type" value="Genomic_DNA"/>
</dbReference>
<organism evidence="2">
    <name type="scientific">Magnetospirillum gryphiswaldense</name>
    <dbReference type="NCBI Taxonomy" id="55518"/>
    <lineage>
        <taxon>Bacteria</taxon>
        <taxon>Pseudomonadati</taxon>
        <taxon>Pseudomonadota</taxon>
        <taxon>Alphaproteobacteria</taxon>
        <taxon>Rhodospirillales</taxon>
        <taxon>Rhodospirillaceae</taxon>
        <taxon>Magnetospirillum</taxon>
    </lineage>
</organism>
<protein>
    <submittedName>
        <fullName evidence="2">Uncharacterized protein</fullName>
    </submittedName>
</protein>
<feature type="region of interest" description="Disordered" evidence="1">
    <location>
        <begin position="42"/>
        <end position="64"/>
    </location>
</feature>
<evidence type="ECO:0000313" key="2">
    <source>
        <dbReference type="EMBL" id="CAM74892.1"/>
    </source>
</evidence>
<proteinExistence type="predicted"/>
<accession>A4TW85</accession>
<feature type="compositionally biased region" description="Basic and acidic residues" evidence="1">
    <location>
        <begin position="42"/>
        <end position="51"/>
    </location>
</feature>
<sequence length="64" mass="7510">MDFWGRCSSHQKIIIAVLDPAIHVVQHDHHWKCQCQRHHVDARVKRGHDGQSETNPPQIRDEPK</sequence>
<name>A4TW85_9PROT</name>
<dbReference type="AlphaFoldDB" id="A4TW85"/>